<comment type="catalytic activity">
    <reaction evidence="8">
        <text>Mo-molybdopterin + GTP + H(+) = Mo-molybdopterin guanine dinucleotide + diphosphate</text>
        <dbReference type="Rhea" id="RHEA:34243"/>
        <dbReference type="ChEBI" id="CHEBI:15378"/>
        <dbReference type="ChEBI" id="CHEBI:33019"/>
        <dbReference type="ChEBI" id="CHEBI:37565"/>
        <dbReference type="ChEBI" id="CHEBI:71302"/>
        <dbReference type="ChEBI" id="CHEBI:71310"/>
        <dbReference type="EC" id="2.7.7.77"/>
    </reaction>
</comment>
<dbReference type="PANTHER" id="PTHR19136:SF81">
    <property type="entry name" value="MOLYBDENUM COFACTOR GUANYLYLTRANSFERASE"/>
    <property type="match status" value="1"/>
</dbReference>
<feature type="binding site" evidence="8">
    <location>
        <position position="18"/>
    </location>
    <ligand>
        <name>GTP</name>
        <dbReference type="ChEBI" id="CHEBI:37565"/>
    </ligand>
</feature>
<dbReference type="EC" id="2.7.7.77" evidence="8"/>
<comment type="cofactor">
    <cofactor evidence="8">
        <name>Mg(2+)</name>
        <dbReference type="ChEBI" id="CHEBI:18420"/>
    </cofactor>
</comment>
<protein>
    <recommendedName>
        <fullName evidence="8">Probable molybdenum cofactor guanylyltransferase</fullName>
        <shortName evidence="8">MoCo guanylyltransferase</shortName>
        <ecNumber evidence="8">2.7.7.77</ecNumber>
    </recommendedName>
    <alternativeName>
        <fullName evidence="8">GTP:molybdopterin guanylyltransferase</fullName>
    </alternativeName>
    <alternativeName>
        <fullName evidence="8">Mo-MPT guanylyltransferase</fullName>
    </alternativeName>
    <alternativeName>
        <fullName evidence="8">Molybdopterin guanylyltransferase</fullName>
    </alternativeName>
    <alternativeName>
        <fullName evidence="8">Molybdopterin-guanine dinucleotide synthase</fullName>
        <shortName evidence="8">MGD synthase</shortName>
    </alternativeName>
</protein>
<dbReference type="GO" id="GO:0005525">
    <property type="term" value="F:GTP binding"/>
    <property type="evidence" value="ECO:0007669"/>
    <property type="project" value="UniProtKB-UniRule"/>
</dbReference>
<comment type="caution">
    <text evidence="8">Lacks conserved residue(s) required for the propagation of feature annotation.</text>
</comment>
<dbReference type="InterPro" id="IPR029044">
    <property type="entry name" value="Nucleotide-diphossugar_trans"/>
</dbReference>
<keyword evidence="10" id="KW-0548">Nucleotidyltransferase</keyword>
<dbReference type="SUPFAM" id="SSF53448">
    <property type="entry name" value="Nucleotide-diphospho-sugar transferases"/>
    <property type="match status" value="1"/>
</dbReference>
<comment type="caution">
    <text evidence="10">The sequence shown here is derived from an EMBL/GenBank/DDBJ whole genome shotgun (WGS) entry which is preliminary data.</text>
</comment>
<evidence type="ECO:0000256" key="5">
    <source>
        <dbReference type="ARBA" id="ARBA00022842"/>
    </source>
</evidence>
<keyword evidence="4 8" id="KW-0547">Nucleotide-binding</keyword>
<evidence type="ECO:0000256" key="6">
    <source>
        <dbReference type="ARBA" id="ARBA00023134"/>
    </source>
</evidence>
<dbReference type="Proteomes" id="UP000676456">
    <property type="component" value="Unassembled WGS sequence"/>
</dbReference>
<keyword evidence="2 8" id="KW-0808">Transferase</keyword>
<dbReference type="PANTHER" id="PTHR19136">
    <property type="entry name" value="MOLYBDENUM COFACTOR GUANYLYLTRANSFERASE"/>
    <property type="match status" value="1"/>
</dbReference>
<evidence type="ECO:0000259" key="9">
    <source>
        <dbReference type="Pfam" id="PF12804"/>
    </source>
</evidence>
<reference evidence="10 11" key="1">
    <citation type="submission" date="2021-05" db="EMBL/GenBank/DDBJ databases">
        <title>Novel Bacillus species.</title>
        <authorList>
            <person name="Liu G."/>
        </authorList>
    </citation>
    <scope>NUCLEOTIDE SEQUENCE [LARGE SCALE GENOMIC DNA]</scope>
    <source>
        <strain evidence="10 11">FJAT-49682</strain>
    </source>
</reference>
<sequence length="197" mass="21557">MKTIILAGGKSSRMGENKALMKIDGVRVIDRIISEFAPVSEKLILIANDKTMYDGLQAELLEDATPYAGQGPLAGIYTGLVAASEGPCIIVACDMPFASSDFGLKLIETLIENKRDAVVPVTEGQIHPLFAAYDASIAEKVKMVLNEGKRSVRSLLDQLNVEFFKMDTISETVWNMNTQEDYIEAVKIAERGGRNEL</sequence>
<keyword evidence="3 8" id="KW-0479">Metal-binding</keyword>
<dbReference type="AlphaFoldDB" id="A0A942ULB4"/>
<evidence type="ECO:0000256" key="2">
    <source>
        <dbReference type="ARBA" id="ARBA00022679"/>
    </source>
</evidence>
<evidence type="ECO:0000256" key="7">
    <source>
        <dbReference type="ARBA" id="ARBA00023150"/>
    </source>
</evidence>
<dbReference type="GO" id="GO:0006777">
    <property type="term" value="P:Mo-molybdopterin cofactor biosynthetic process"/>
    <property type="evidence" value="ECO:0007669"/>
    <property type="project" value="UniProtKB-KW"/>
</dbReference>
<keyword evidence="6 8" id="KW-0342">GTP-binding</keyword>
<comment type="similarity">
    <text evidence="8">Belongs to the MobA family.</text>
</comment>
<feature type="binding site" evidence="8">
    <location>
        <position position="94"/>
    </location>
    <ligand>
        <name>Mg(2+)</name>
        <dbReference type="ChEBI" id="CHEBI:18420"/>
    </ligand>
</feature>
<evidence type="ECO:0000313" key="11">
    <source>
        <dbReference type="Proteomes" id="UP000676456"/>
    </source>
</evidence>
<evidence type="ECO:0000256" key="4">
    <source>
        <dbReference type="ARBA" id="ARBA00022741"/>
    </source>
</evidence>
<feature type="binding site" evidence="8">
    <location>
        <begin position="6"/>
        <end position="8"/>
    </location>
    <ligand>
        <name>GTP</name>
        <dbReference type="ChEBI" id="CHEBI:37565"/>
    </ligand>
</feature>
<dbReference type="HAMAP" id="MF_00316">
    <property type="entry name" value="MobA"/>
    <property type="match status" value="1"/>
</dbReference>
<comment type="function">
    <text evidence="8">Transfers a GMP moiety from GTP to Mo-molybdopterin (Mo-MPT) cofactor (Moco or molybdenum cofactor) to form Mo-molybdopterin guanine dinucleotide (Mo-MGD) cofactor.</text>
</comment>
<feature type="domain" description="MobA-like NTP transferase" evidence="9">
    <location>
        <begin position="4"/>
        <end position="159"/>
    </location>
</feature>
<dbReference type="EMBL" id="JAGYPN010000002">
    <property type="protein sequence ID" value="MBS4223495.1"/>
    <property type="molecule type" value="Genomic_DNA"/>
</dbReference>
<dbReference type="Gene3D" id="3.90.550.10">
    <property type="entry name" value="Spore Coat Polysaccharide Biosynthesis Protein SpsA, Chain A"/>
    <property type="match status" value="1"/>
</dbReference>
<keyword evidence="5 8" id="KW-0460">Magnesium</keyword>
<dbReference type="GO" id="GO:0005737">
    <property type="term" value="C:cytoplasm"/>
    <property type="evidence" value="ECO:0007669"/>
    <property type="project" value="UniProtKB-SubCell"/>
</dbReference>
<feature type="binding site" evidence="8">
    <location>
        <position position="94"/>
    </location>
    <ligand>
        <name>GTP</name>
        <dbReference type="ChEBI" id="CHEBI:37565"/>
    </ligand>
</feature>
<gene>
    <name evidence="8" type="primary">mobA</name>
    <name evidence="10" type="ORF">KHA91_12135</name>
</gene>
<feature type="binding site" evidence="8">
    <location>
        <position position="63"/>
    </location>
    <ligand>
        <name>GTP</name>
        <dbReference type="ChEBI" id="CHEBI:37565"/>
    </ligand>
</feature>
<keyword evidence="11" id="KW-1185">Reference proteome</keyword>
<comment type="subcellular location">
    <subcellularLocation>
        <location evidence="8">Cytoplasm</location>
    </subcellularLocation>
</comment>
<name>A0A942ULB4_9BACI</name>
<keyword evidence="7 8" id="KW-0501">Molybdenum cofactor biosynthesis</keyword>
<evidence type="ECO:0000313" key="10">
    <source>
        <dbReference type="EMBL" id="MBS4223495.1"/>
    </source>
</evidence>
<dbReference type="GO" id="GO:0046872">
    <property type="term" value="F:metal ion binding"/>
    <property type="evidence" value="ECO:0007669"/>
    <property type="project" value="UniProtKB-KW"/>
</dbReference>
<dbReference type="RefSeq" id="WP_213098498.1">
    <property type="nucleotide sequence ID" value="NZ_JAGYPN010000002.1"/>
</dbReference>
<dbReference type="InterPro" id="IPR025877">
    <property type="entry name" value="MobA-like_NTP_Trfase"/>
</dbReference>
<comment type="domain">
    <text evidence="8">The N-terminal domain determines nucleotide recognition and specific binding, while the C-terminal domain determines the specific binding to the target protein.</text>
</comment>
<accession>A0A942ULB4</accession>
<evidence type="ECO:0000256" key="1">
    <source>
        <dbReference type="ARBA" id="ARBA00022490"/>
    </source>
</evidence>
<dbReference type="Pfam" id="PF12804">
    <property type="entry name" value="NTP_transf_3"/>
    <property type="match status" value="1"/>
</dbReference>
<dbReference type="CDD" id="cd02503">
    <property type="entry name" value="MobA"/>
    <property type="match status" value="1"/>
</dbReference>
<evidence type="ECO:0000256" key="8">
    <source>
        <dbReference type="HAMAP-Rule" id="MF_00316"/>
    </source>
</evidence>
<evidence type="ECO:0000256" key="3">
    <source>
        <dbReference type="ARBA" id="ARBA00022723"/>
    </source>
</evidence>
<proteinExistence type="inferred from homology"/>
<organism evidence="10 11">
    <name type="scientific">Lederbergia citrea</name>
    <dbReference type="NCBI Taxonomy" id="2833581"/>
    <lineage>
        <taxon>Bacteria</taxon>
        <taxon>Bacillati</taxon>
        <taxon>Bacillota</taxon>
        <taxon>Bacilli</taxon>
        <taxon>Bacillales</taxon>
        <taxon>Bacillaceae</taxon>
        <taxon>Lederbergia</taxon>
    </lineage>
</organism>
<dbReference type="InterPro" id="IPR013482">
    <property type="entry name" value="Molybde_CF_guanTrfase"/>
</dbReference>
<keyword evidence="1 8" id="KW-0963">Cytoplasm</keyword>
<dbReference type="GO" id="GO:0061603">
    <property type="term" value="F:molybdenum cofactor guanylyltransferase activity"/>
    <property type="evidence" value="ECO:0007669"/>
    <property type="project" value="UniProtKB-EC"/>
</dbReference>